<dbReference type="Proteomes" id="UP001066276">
    <property type="component" value="Chromosome 10"/>
</dbReference>
<gene>
    <name evidence="1" type="ORF">NDU88_001416</name>
</gene>
<accession>A0AAV7M327</accession>
<evidence type="ECO:0000313" key="1">
    <source>
        <dbReference type="EMBL" id="KAJ1096273.1"/>
    </source>
</evidence>
<sequence>MDRDVRQKDFATVSSCTSLVTANTRVCVCGSCLHGVADAGITGTDTRQAADGREQIRCHGGALGHQYSITPESEASE</sequence>
<comment type="caution">
    <text evidence="1">The sequence shown here is derived from an EMBL/GenBank/DDBJ whole genome shotgun (WGS) entry which is preliminary data.</text>
</comment>
<evidence type="ECO:0000313" key="2">
    <source>
        <dbReference type="Proteomes" id="UP001066276"/>
    </source>
</evidence>
<reference evidence="1" key="1">
    <citation type="journal article" date="2022" name="bioRxiv">
        <title>Sequencing and chromosome-scale assembly of the giantPleurodeles waltlgenome.</title>
        <authorList>
            <person name="Brown T."/>
            <person name="Elewa A."/>
            <person name="Iarovenko S."/>
            <person name="Subramanian E."/>
            <person name="Araus A.J."/>
            <person name="Petzold A."/>
            <person name="Susuki M."/>
            <person name="Suzuki K.-i.T."/>
            <person name="Hayashi T."/>
            <person name="Toyoda A."/>
            <person name="Oliveira C."/>
            <person name="Osipova E."/>
            <person name="Leigh N.D."/>
            <person name="Simon A."/>
            <person name="Yun M.H."/>
        </authorList>
    </citation>
    <scope>NUCLEOTIDE SEQUENCE</scope>
    <source>
        <strain evidence="1">20211129_DDA</strain>
        <tissue evidence="1">Liver</tissue>
    </source>
</reference>
<protein>
    <submittedName>
        <fullName evidence="1">Uncharacterized protein</fullName>
    </submittedName>
</protein>
<dbReference type="AlphaFoldDB" id="A0AAV7M327"/>
<organism evidence="1 2">
    <name type="scientific">Pleurodeles waltl</name>
    <name type="common">Iberian ribbed newt</name>
    <dbReference type="NCBI Taxonomy" id="8319"/>
    <lineage>
        <taxon>Eukaryota</taxon>
        <taxon>Metazoa</taxon>
        <taxon>Chordata</taxon>
        <taxon>Craniata</taxon>
        <taxon>Vertebrata</taxon>
        <taxon>Euteleostomi</taxon>
        <taxon>Amphibia</taxon>
        <taxon>Batrachia</taxon>
        <taxon>Caudata</taxon>
        <taxon>Salamandroidea</taxon>
        <taxon>Salamandridae</taxon>
        <taxon>Pleurodelinae</taxon>
        <taxon>Pleurodeles</taxon>
    </lineage>
</organism>
<keyword evidence="2" id="KW-1185">Reference proteome</keyword>
<dbReference type="EMBL" id="JANPWB010000014">
    <property type="protein sequence ID" value="KAJ1096273.1"/>
    <property type="molecule type" value="Genomic_DNA"/>
</dbReference>
<name>A0AAV7M327_PLEWA</name>
<proteinExistence type="predicted"/>